<evidence type="ECO:0000256" key="1">
    <source>
        <dbReference type="SAM" id="MobiDB-lite"/>
    </source>
</evidence>
<dbReference type="AlphaFoldDB" id="A0A8H6XJS0"/>
<accession>A0A8H6XJS0</accession>
<gene>
    <name evidence="2" type="ORF">MSAN_02049900</name>
</gene>
<keyword evidence="3" id="KW-1185">Reference proteome</keyword>
<dbReference type="EMBL" id="JACAZH010000026">
    <property type="protein sequence ID" value="KAF7341939.1"/>
    <property type="molecule type" value="Genomic_DNA"/>
</dbReference>
<dbReference type="Proteomes" id="UP000623467">
    <property type="component" value="Unassembled WGS sequence"/>
</dbReference>
<evidence type="ECO:0000313" key="2">
    <source>
        <dbReference type="EMBL" id="KAF7341939.1"/>
    </source>
</evidence>
<proteinExistence type="predicted"/>
<feature type="compositionally biased region" description="Low complexity" evidence="1">
    <location>
        <begin position="314"/>
        <end position="326"/>
    </location>
</feature>
<protein>
    <submittedName>
        <fullName evidence="2">Uncharacterized protein</fullName>
    </submittedName>
</protein>
<feature type="region of interest" description="Disordered" evidence="1">
    <location>
        <begin position="314"/>
        <end position="356"/>
    </location>
</feature>
<evidence type="ECO:0000313" key="3">
    <source>
        <dbReference type="Proteomes" id="UP000623467"/>
    </source>
</evidence>
<reference evidence="2" key="1">
    <citation type="submission" date="2020-05" db="EMBL/GenBank/DDBJ databases">
        <title>Mycena genomes resolve the evolution of fungal bioluminescence.</title>
        <authorList>
            <person name="Tsai I.J."/>
        </authorList>
    </citation>
    <scope>NUCLEOTIDE SEQUENCE</scope>
    <source>
        <strain evidence="2">160909Yilan</strain>
    </source>
</reference>
<feature type="region of interest" description="Disordered" evidence="1">
    <location>
        <begin position="1"/>
        <end position="21"/>
    </location>
</feature>
<name>A0A8H6XJS0_9AGAR</name>
<organism evidence="2 3">
    <name type="scientific">Mycena sanguinolenta</name>
    <dbReference type="NCBI Taxonomy" id="230812"/>
    <lineage>
        <taxon>Eukaryota</taxon>
        <taxon>Fungi</taxon>
        <taxon>Dikarya</taxon>
        <taxon>Basidiomycota</taxon>
        <taxon>Agaricomycotina</taxon>
        <taxon>Agaricomycetes</taxon>
        <taxon>Agaricomycetidae</taxon>
        <taxon>Agaricales</taxon>
        <taxon>Marasmiineae</taxon>
        <taxon>Mycenaceae</taxon>
        <taxon>Mycena</taxon>
    </lineage>
</organism>
<sequence>MFSVASTAPDPALPYASPSPLPKTSSSPAEFRCVECDGALGASHTWAPRTSCRIAPCSPCACIFIEGSMRYDRGRKIEGRERRDCDGATPTVGYARGQYPWSLILHDPQHTPPREAAHLFVHLSRLCFPARVSDDDDSTVPAPFARPCSLCPSALPSSAHRETATVDPPTSAPCTPVVCAGPAIRNHTHRVLGDTSTLKCCDTTAAPAAVPVSVASIPGIWAWIRFVYSAQFTRNATVLPVDRDQSVAGVPGVLDAAENPDSIDASRACRAPLVSSMSLETRAQCIPATHRCSPCPPLQLDGATFPRPRPFSTSFPSSFNFDSTSTRPTRPLPVSVLEDGGGGRDGGRRDNGADGATGAALAVQGGVGRGVLGGFLRRRGCGWGRGKGSLGTGAILLGRTTRERPPDATPSDAPQLSIYRRRDASVVIVPSWRSSVVFSVRRSLALPSLYHVAAFLFFKYSYTIFIPTS</sequence>
<feature type="compositionally biased region" description="Basic and acidic residues" evidence="1">
    <location>
        <begin position="341"/>
        <end position="352"/>
    </location>
</feature>
<feature type="compositionally biased region" description="Low complexity" evidence="1">
    <location>
        <begin position="8"/>
        <end position="21"/>
    </location>
</feature>
<comment type="caution">
    <text evidence="2">The sequence shown here is derived from an EMBL/GenBank/DDBJ whole genome shotgun (WGS) entry which is preliminary data.</text>
</comment>